<keyword evidence="6 8" id="KW-0472">Membrane</keyword>
<evidence type="ECO:0000313" key="9">
    <source>
        <dbReference type="Ensembl" id="ENSACDP00005019947.1"/>
    </source>
</evidence>
<sequence>MKILNYLLVYRRFLLIVLTPLLLLPLPLIIKTKEAECAYTLFVVAIFWLTEALPLAVSALLPAFMFPLFGIMESKEVASAYFKDFHLLLMGVICLATSIEKWNFHKRVALRMVMLVGVNPAWLTLGFMVSCSFLSMWLSNTSAAAMVMPIVEAVAQQIAAAEAEADALEMSYSNGSTNLALELDGRHTVQFSFAHPHSAARHTPHNMKLKEDKYSGIFKVMCLCIAYSATIGGLTTITGTSTNLIFAEHFNTRYPDCKCINFGSWFILSIPITVVILVLSWVWLQWLFLGMFKCGKKKTAREEASAKVIQEEYKKLGPMSYPEIVTLVLFILMTLLWFTREPGFIPGWSSLFPKYKGYATDSTTALVIGLLFFIIPAKTLSRTSNGESTAYGYAPLITWKEFQSCMPWEIAILVGGGFALADGCEVSKLSDWVASKLTPLGSLPLWLVILISCLIVTSVTEVASNPATITIFLPILSPLAEAIHVNPLFILIPATLCTSFAFLLPVANPANAIVFSYGHLTVMDMVKAGLGINIIGVAVVMLGIMTWIVPIFDLYTYPSWSDQVSNIVQLV</sequence>
<dbReference type="AlphaFoldDB" id="A0A8B9ED78"/>
<reference evidence="9" key="2">
    <citation type="submission" date="2025-09" db="UniProtKB">
        <authorList>
            <consortium name="Ensembl"/>
        </authorList>
    </citation>
    <scope>IDENTIFICATION</scope>
</reference>
<reference evidence="9" key="1">
    <citation type="submission" date="2025-08" db="UniProtKB">
        <authorList>
            <consortium name="Ensembl"/>
        </authorList>
    </citation>
    <scope>IDENTIFICATION</scope>
</reference>
<keyword evidence="5 8" id="KW-1133">Transmembrane helix</keyword>
<evidence type="ECO:0000256" key="5">
    <source>
        <dbReference type="ARBA" id="ARBA00022989"/>
    </source>
</evidence>
<feature type="transmembrane region" description="Helical" evidence="8">
    <location>
        <begin position="358"/>
        <end position="375"/>
    </location>
</feature>
<dbReference type="Ensembl" id="ENSACDT00005023847.1">
    <property type="protein sequence ID" value="ENSACDP00005019947.1"/>
    <property type="gene ID" value="ENSACDG00005014448.1"/>
</dbReference>
<dbReference type="InterPro" id="IPR001898">
    <property type="entry name" value="SLC13A/DASS"/>
</dbReference>
<organism evidence="9 10">
    <name type="scientific">Anser cygnoides</name>
    <name type="common">Swan goose</name>
    <dbReference type="NCBI Taxonomy" id="8845"/>
    <lineage>
        <taxon>Eukaryota</taxon>
        <taxon>Metazoa</taxon>
        <taxon>Chordata</taxon>
        <taxon>Craniata</taxon>
        <taxon>Vertebrata</taxon>
        <taxon>Euteleostomi</taxon>
        <taxon>Archelosauria</taxon>
        <taxon>Archosauria</taxon>
        <taxon>Dinosauria</taxon>
        <taxon>Saurischia</taxon>
        <taxon>Theropoda</taxon>
        <taxon>Coelurosauria</taxon>
        <taxon>Aves</taxon>
        <taxon>Neognathae</taxon>
        <taxon>Galloanserae</taxon>
        <taxon>Anseriformes</taxon>
        <taxon>Anatidae</taxon>
        <taxon>Anserinae</taxon>
        <taxon>Anser</taxon>
    </lineage>
</organism>
<feature type="transmembrane region" description="Helical" evidence="8">
    <location>
        <begin position="266"/>
        <end position="289"/>
    </location>
</feature>
<feature type="transmembrane region" description="Helical" evidence="8">
    <location>
        <begin position="528"/>
        <end position="552"/>
    </location>
</feature>
<feature type="transmembrane region" description="Helical" evidence="8">
    <location>
        <begin position="119"/>
        <end position="138"/>
    </location>
</feature>
<evidence type="ECO:0000256" key="7">
    <source>
        <dbReference type="ARBA" id="ARBA00023201"/>
    </source>
</evidence>
<dbReference type="GO" id="GO:0005886">
    <property type="term" value="C:plasma membrane"/>
    <property type="evidence" value="ECO:0007669"/>
    <property type="project" value="TreeGrafter"/>
</dbReference>
<keyword evidence="7" id="KW-0915">Sodium</keyword>
<keyword evidence="7" id="KW-0739">Sodium transport</keyword>
<dbReference type="PANTHER" id="PTHR10283">
    <property type="entry name" value="SOLUTE CARRIER FAMILY 13 MEMBER"/>
    <property type="match status" value="1"/>
</dbReference>
<name>A0A8B9ED78_ANSCY</name>
<feature type="transmembrane region" description="Helical" evidence="8">
    <location>
        <begin position="488"/>
        <end position="507"/>
    </location>
</feature>
<keyword evidence="3" id="KW-0813">Transport</keyword>
<dbReference type="InterPro" id="IPR031312">
    <property type="entry name" value="Na/sul_symport_CS"/>
</dbReference>
<feature type="transmembrane region" description="Helical" evidence="8">
    <location>
        <begin position="320"/>
        <end position="338"/>
    </location>
</feature>
<evidence type="ECO:0000256" key="1">
    <source>
        <dbReference type="ARBA" id="ARBA00004141"/>
    </source>
</evidence>
<feature type="transmembrane region" description="Helical" evidence="8">
    <location>
        <begin position="445"/>
        <end position="476"/>
    </location>
</feature>
<dbReference type="GO" id="GO:0015382">
    <property type="term" value="F:sodium:sulfate symporter activity"/>
    <property type="evidence" value="ECO:0007669"/>
    <property type="project" value="TreeGrafter"/>
</dbReference>
<evidence type="ECO:0000313" key="10">
    <source>
        <dbReference type="Proteomes" id="UP000694521"/>
    </source>
</evidence>
<evidence type="ECO:0000256" key="3">
    <source>
        <dbReference type="ARBA" id="ARBA00022448"/>
    </source>
</evidence>
<feature type="transmembrane region" description="Helical" evidence="8">
    <location>
        <begin position="217"/>
        <end position="246"/>
    </location>
</feature>
<comment type="similarity">
    <text evidence="2">Belongs to the SLC13A/DASS transporter (TC 2.A.47) family. NADC subfamily.</text>
</comment>
<keyword evidence="4 8" id="KW-0812">Transmembrane</keyword>
<comment type="subcellular location">
    <subcellularLocation>
        <location evidence="1">Membrane</location>
        <topology evidence="1">Multi-pass membrane protein</topology>
    </subcellularLocation>
</comment>
<dbReference type="PROSITE" id="PS01271">
    <property type="entry name" value="NA_SULFATE"/>
    <property type="match status" value="1"/>
</dbReference>
<dbReference type="Proteomes" id="UP000694521">
    <property type="component" value="Unplaced"/>
</dbReference>
<feature type="transmembrane region" description="Helical" evidence="8">
    <location>
        <begin position="12"/>
        <end position="30"/>
    </location>
</feature>
<dbReference type="Pfam" id="PF00939">
    <property type="entry name" value="Na_sulph_symp"/>
    <property type="match status" value="1"/>
</dbReference>
<accession>A0A8B9ED78</accession>
<feature type="transmembrane region" description="Helical" evidence="8">
    <location>
        <begin position="42"/>
        <end position="69"/>
    </location>
</feature>
<keyword evidence="10" id="KW-1185">Reference proteome</keyword>
<feature type="transmembrane region" description="Helical" evidence="8">
    <location>
        <begin position="81"/>
        <end position="99"/>
    </location>
</feature>
<evidence type="ECO:0000256" key="4">
    <source>
        <dbReference type="ARBA" id="ARBA00022692"/>
    </source>
</evidence>
<keyword evidence="7" id="KW-0406">Ion transport</keyword>
<evidence type="ECO:0000256" key="8">
    <source>
        <dbReference type="SAM" id="Phobius"/>
    </source>
</evidence>
<protein>
    <submittedName>
        <fullName evidence="9">Solute carrier family 13 member 1</fullName>
    </submittedName>
</protein>
<evidence type="ECO:0000256" key="6">
    <source>
        <dbReference type="ARBA" id="ARBA00023136"/>
    </source>
</evidence>
<proteinExistence type="inferred from homology"/>
<evidence type="ECO:0000256" key="2">
    <source>
        <dbReference type="ARBA" id="ARBA00006772"/>
    </source>
</evidence>
<dbReference type="PANTHER" id="PTHR10283:SF65">
    <property type="entry name" value="SOLUTE CARRIER FAMILY 13 MEMBER 1"/>
    <property type="match status" value="1"/>
</dbReference>